<dbReference type="EMBL" id="JAOSHN010000001">
    <property type="protein sequence ID" value="MCU7377319.1"/>
    <property type="molecule type" value="Genomic_DNA"/>
</dbReference>
<accession>A0A9J6QSB8</accession>
<feature type="domain" description="DUF2148" evidence="1">
    <location>
        <begin position="108"/>
        <end position="175"/>
    </location>
</feature>
<proteinExistence type="predicted"/>
<dbReference type="Pfam" id="PF09918">
    <property type="entry name" value="DUF2148"/>
    <property type="match status" value="1"/>
</dbReference>
<comment type="caution">
    <text evidence="2">The sequence shown here is derived from an EMBL/GenBank/DDBJ whole genome shotgun (WGS) entry which is preliminary data.</text>
</comment>
<sequence length="182" mass="19326">MIYKSEDAEKRSAFLVADKMVAAAKTAPKGCGEDKVISFILDGNDKDVLSAHMRDIAKETGADFFERDAKNVDDSHCIVLLGVLSDPLGLDPCGMCGFENCAEMTKAGANCAFNVTDLGIAVGSAVSIAADNRIDNRVLFSAGQAALRMGCFPSGVRVCFGIPLSTSSKSIFFDRDPENVMV</sequence>
<keyword evidence="3" id="KW-1185">Reference proteome</keyword>
<dbReference type="AlphaFoldDB" id="A0A9J6QSB8"/>
<name>A0A9J6QSB8_9FIRM</name>
<organism evidence="2 3">
    <name type="scientific">Hominibacterium faecale</name>
    <dbReference type="NCBI Taxonomy" id="2839743"/>
    <lineage>
        <taxon>Bacteria</taxon>
        <taxon>Bacillati</taxon>
        <taxon>Bacillota</taxon>
        <taxon>Clostridia</taxon>
        <taxon>Peptostreptococcales</taxon>
        <taxon>Anaerovoracaceae</taxon>
        <taxon>Hominibacterium</taxon>
    </lineage>
</organism>
<dbReference type="InterPro" id="IPR019224">
    <property type="entry name" value="DUF2148"/>
</dbReference>
<protein>
    <submittedName>
        <fullName evidence="2">DUF2148 domain-containing protein</fullName>
    </submittedName>
</protein>
<evidence type="ECO:0000259" key="1">
    <source>
        <dbReference type="Pfam" id="PF09918"/>
    </source>
</evidence>
<dbReference type="PANTHER" id="PTHR40101:SF1">
    <property type="entry name" value="4FE-4S DOMAIN-CONTAINING PROTEIN"/>
    <property type="match status" value="1"/>
</dbReference>
<dbReference type="RefSeq" id="WP_148398156.1">
    <property type="nucleotide sequence ID" value="NZ_JAJAGH010000010.1"/>
</dbReference>
<evidence type="ECO:0000313" key="3">
    <source>
        <dbReference type="Proteomes" id="UP001065549"/>
    </source>
</evidence>
<gene>
    <name evidence="2" type="ORF">OBO34_03005</name>
</gene>
<dbReference type="PANTHER" id="PTHR40101">
    <property type="entry name" value="CONSERVED PROTEIN"/>
    <property type="match status" value="1"/>
</dbReference>
<evidence type="ECO:0000313" key="2">
    <source>
        <dbReference type="EMBL" id="MCU7377319.1"/>
    </source>
</evidence>
<reference evidence="2" key="1">
    <citation type="submission" date="2022-09" db="EMBL/GenBank/DDBJ databases">
        <title>Culturomic study of gut microbiota in children with autism spectrum disorder.</title>
        <authorList>
            <person name="Efimov B.A."/>
            <person name="Chaplin A.V."/>
            <person name="Sokolova S.R."/>
            <person name="Pikina A.P."/>
            <person name="Korzhanova M."/>
            <person name="Belova V."/>
            <person name="Korostin D."/>
        </authorList>
    </citation>
    <scope>NUCLEOTIDE SEQUENCE</scope>
    <source>
        <strain evidence="2">ASD5510</strain>
    </source>
</reference>
<dbReference type="Proteomes" id="UP001065549">
    <property type="component" value="Unassembled WGS sequence"/>
</dbReference>